<evidence type="ECO:0000256" key="3">
    <source>
        <dbReference type="ARBA" id="ARBA00029447"/>
    </source>
</evidence>
<comment type="similarity">
    <text evidence="3">Belongs to the methyl-accepting chemotaxis (MCP) protein family.</text>
</comment>
<dbReference type="SMART" id="SM00283">
    <property type="entry name" value="MA"/>
    <property type="match status" value="1"/>
</dbReference>
<dbReference type="GO" id="GO:0016020">
    <property type="term" value="C:membrane"/>
    <property type="evidence" value="ECO:0007669"/>
    <property type="project" value="UniProtKB-SubCell"/>
</dbReference>
<dbReference type="PANTHER" id="PTHR32089">
    <property type="entry name" value="METHYL-ACCEPTING CHEMOTAXIS PROTEIN MCPB"/>
    <property type="match status" value="1"/>
</dbReference>
<dbReference type="PROSITE" id="PS50111">
    <property type="entry name" value="CHEMOTAXIS_TRANSDUC_2"/>
    <property type="match status" value="1"/>
</dbReference>
<feature type="transmembrane region" description="Helical" evidence="5">
    <location>
        <begin position="331"/>
        <end position="349"/>
    </location>
</feature>
<dbReference type="PROSITE" id="PS50885">
    <property type="entry name" value="HAMP"/>
    <property type="match status" value="1"/>
</dbReference>
<keyword evidence="2 4" id="KW-0807">Transducer</keyword>
<sequence>MNLTHAERRWLPWFGKTGKFAMKYACFANRKRTLELEQTFESIAQTRVKLLTTWADNQWRFLADAAFYLSSKPQEDYPEALNLLLERGKDFSELFIVDEQNQITHSTYSAHIGANDCSQKALQLGRSKPFLQGPYVDPLTLQIGPSTSKFHDAVTLMFFQPLEGQLADGKVLCGRVPNDVLGDLIQREAGHIYSESGDNYLFMVESKFSPSVAQGVALSRSRFEDNTFSHGENLKQGISTDWGTVKIQNHTEFEVMFNDPATNQLHPGVRETIKNGSNLYVEYPGYSDYRHIPVIGKGVTFTLPGSVDRWGMMCESDLEEVHRHRSLVRRLTSRFLLSAVMVTALPLVLQHFFALSANLSAGISLLFALLMTFLFREITAKPLARNLVQMTGVMKVLAEGDGNLKQRLDETKFKSDETGDLGRWTNSFIDNLETVVSELVYASREVNKVSESMFRCSQRLSSSSEQTSQSISQLVELSAEQGQEIQTANDSAHNMHELMKNSVEKAHSEYEKAQSSANSIKAIVQSSSSSVNEVNNEMEKIGDIVALITDITAQTNLLALNAAIEAARAGEHGRGFSVVADEVRVLADRTATAANNIGTLMGQLRSQSEKAVATMRMGIENVEHNTNLIDSSHQNDQLQGSVNSLFETITDLADMSNSNASTAEQAGRSTDVLQYQSKQLARRTALMQNAINRLDQLVGRFEI</sequence>
<dbReference type="InterPro" id="IPR003660">
    <property type="entry name" value="HAMP_dom"/>
</dbReference>
<keyword evidence="9" id="KW-1185">Reference proteome</keyword>
<protein>
    <submittedName>
        <fullName evidence="8">Methyl-accepting chemotaxis protein</fullName>
    </submittedName>
</protein>
<dbReference type="RefSeq" id="WP_244356778.1">
    <property type="nucleotide sequence ID" value="NZ_JAJNNZ010000005.1"/>
</dbReference>
<dbReference type="GO" id="GO:0007165">
    <property type="term" value="P:signal transduction"/>
    <property type="evidence" value="ECO:0007669"/>
    <property type="project" value="UniProtKB-KW"/>
</dbReference>
<keyword evidence="5" id="KW-0472">Membrane</keyword>
<accession>A0A9X2AYM3</accession>
<dbReference type="Proteomes" id="UP001139488">
    <property type="component" value="Unassembled WGS sequence"/>
</dbReference>
<evidence type="ECO:0000259" key="7">
    <source>
        <dbReference type="PROSITE" id="PS50885"/>
    </source>
</evidence>
<comment type="subcellular location">
    <subcellularLocation>
        <location evidence="1">Membrane</location>
    </subcellularLocation>
</comment>
<organism evidence="8 9">
    <name type="scientific">Vibrio gelatinilyticus</name>
    <dbReference type="NCBI Taxonomy" id="2893468"/>
    <lineage>
        <taxon>Bacteria</taxon>
        <taxon>Pseudomonadati</taxon>
        <taxon>Pseudomonadota</taxon>
        <taxon>Gammaproteobacteria</taxon>
        <taxon>Vibrionales</taxon>
        <taxon>Vibrionaceae</taxon>
        <taxon>Vibrio</taxon>
    </lineage>
</organism>
<evidence type="ECO:0000256" key="2">
    <source>
        <dbReference type="ARBA" id="ARBA00023224"/>
    </source>
</evidence>
<dbReference type="EMBL" id="JAJNNZ010000005">
    <property type="protein sequence ID" value="MCJ2376857.1"/>
    <property type="molecule type" value="Genomic_DNA"/>
</dbReference>
<dbReference type="GO" id="GO:0006935">
    <property type="term" value="P:chemotaxis"/>
    <property type="evidence" value="ECO:0007669"/>
    <property type="project" value="UniProtKB-ARBA"/>
</dbReference>
<dbReference type="PANTHER" id="PTHR32089:SF112">
    <property type="entry name" value="LYSOZYME-LIKE PROTEIN-RELATED"/>
    <property type="match status" value="1"/>
</dbReference>
<evidence type="ECO:0000259" key="6">
    <source>
        <dbReference type="PROSITE" id="PS50111"/>
    </source>
</evidence>
<name>A0A9X2AYM3_9VIBR</name>
<keyword evidence="5" id="KW-1133">Transmembrane helix</keyword>
<feature type="domain" description="HAMP" evidence="7">
    <location>
        <begin position="381"/>
        <end position="437"/>
    </location>
</feature>
<evidence type="ECO:0000313" key="8">
    <source>
        <dbReference type="EMBL" id="MCJ2376857.1"/>
    </source>
</evidence>
<feature type="transmembrane region" description="Helical" evidence="5">
    <location>
        <begin position="355"/>
        <end position="375"/>
    </location>
</feature>
<gene>
    <name evidence="8" type="ORF">LNL84_08405</name>
</gene>
<dbReference type="AlphaFoldDB" id="A0A9X2AYM3"/>
<evidence type="ECO:0000256" key="4">
    <source>
        <dbReference type="PROSITE-ProRule" id="PRU00284"/>
    </source>
</evidence>
<dbReference type="Pfam" id="PF00015">
    <property type="entry name" value="MCPsignal"/>
    <property type="match status" value="1"/>
</dbReference>
<reference evidence="8" key="1">
    <citation type="submission" date="2021-11" db="EMBL/GenBank/DDBJ databases">
        <title>Vibrio ZSDE26 sp. nov. and Vibrio ZSDZ34 sp. nov., isolated from coastal seawater in Qingdao.</title>
        <authorList>
            <person name="Zhang P."/>
        </authorList>
    </citation>
    <scope>NUCLEOTIDE SEQUENCE</scope>
    <source>
        <strain evidence="8">ZSDZ34</strain>
    </source>
</reference>
<proteinExistence type="inferred from homology"/>
<feature type="domain" description="Methyl-accepting transducer" evidence="6">
    <location>
        <begin position="442"/>
        <end position="674"/>
    </location>
</feature>
<dbReference type="Gene3D" id="1.10.287.950">
    <property type="entry name" value="Methyl-accepting chemotaxis protein"/>
    <property type="match status" value="1"/>
</dbReference>
<dbReference type="SUPFAM" id="SSF58104">
    <property type="entry name" value="Methyl-accepting chemotaxis protein (MCP) signaling domain"/>
    <property type="match status" value="1"/>
</dbReference>
<dbReference type="InterPro" id="IPR004089">
    <property type="entry name" value="MCPsignal_dom"/>
</dbReference>
<comment type="caution">
    <text evidence="8">The sequence shown here is derived from an EMBL/GenBank/DDBJ whole genome shotgun (WGS) entry which is preliminary data.</text>
</comment>
<evidence type="ECO:0000256" key="5">
    <source>
        <dbReference type="SAM" id="Phobius"/>
    </source>
</evidence>
<evidence type="ECO:0000313" key="9">
    <source>
        <dbReference type="Proteomes" id="UP001139488"/>
    </source>
</evidence>
<evidence type="ECO:0000256" key="1">
    <source>
        <dbReference type="ARBA" id="ARBA00004370"/>
    </source>
</evidence>
<keyword evidence="5" id="KW-0812">Transmembrane</keyword>